<accession>A0A2A6BPU8</accession>
<dbReference type="Pfam" id="PF03571">
    <property type="entry name" value="Peptidase_M49"/>
    <property type="match status" value="1"/>
</dbReference>
<dbReference type="Proteomes" id="UP000005239">
    <property type="component" value="Unassembled WGS sequence"/>
</dbReference>
<gene>
    <name evidence="1" type="primary">WBGene00282689</name>
</gene>
<dbReference type="OrthoDB" id="4694525at2759"/>
<reference evidence="1" key="2">
    <citation type="submission" date="2022-06" db="UniProtKB">
        <authorList>
            <consortium name="EnsemblMetazoa"/>
        </authorList>
    </citation>
    <scope>IDENTIFICATION</scope>
    <source>
        <strain evidence="1">PS312</strain>
    </source>
</reference>
<accession>A0A8R1YZH2</accession>
<dbReference type="InterPro" id="IPR039461">
    <property type="entry name" value="Peptidase_M49"/>
</dbReference>
<organism evidence="1 2">
    <name type="scientific">Pristionchus pacificus</name>
    <name type="common">Parasitic nematode worm</name>
    <dbReference type="NCBI Taxonomy" id="54126"/>
    <lineage>
        <taxon>Eukaryota</taxon>
        <taxon>Metazoa</taxon>
        <taxon>Ecdysozoa</taxon>
        <taxon>Nematoda</taxon>
        <taxon>Chromadorea</taxon>
        <taxon>Rhabditida</taxon>
        <taxon>Rhabditina</taxon>
        <taxon>Diplogasteromorpha</taxon>
        <taxon>Diplogasteroidea</taxon>
        <taxon>Neodiplogasteridae</taxon>
        <taxon>Pristionchus</taxon>
    </lineage>
</organism>
<evidence type="ECO:0000313" key="1">
    <source>
        <dbReference type="EnsemblMetazoa" id="PPA44320.1"/>
    </source>
</evidence>
<reference evidence="2" key="1">
    <citation type="journal article" date="2008" name="Nat. Genet.">
        <title>The Pristionchus pacificus genome provides a unique perspective on nematode lifestyle and parasitism.</title>
        <authorList>
            <person name="Dieterich C."/>
            <person name="Clifton S.W."/>
            <person name="Schuster L.N."/>
            <person name="Chinwalla A."/>
            <person name="Delehaunty K."/>
            <person name="Dinkelacker I."/>
            <person name="Fulton L."/>
            <person name="Fulton R."/>
            <person name="Godfrey J."/>
            <person name="Minx P."/>
            <person name="Mitreva M."/>
            <person name="Roeseler W."/>
            <person name="Tian H."/>
            <person name="Witte H."/>
            <person name="Yang S.P."/>
            <person name="Wilson R.K."/>
            <person name="Sommer R.J."/>
        </authorList>
    </citation>
    <scope>NUCLEOTIDE SEQUENCE [LARGE SCALE GENOMIC DNA]</scope>
    <source>
        <strain evidence="2">PS312</strain>
    </source>
</reference>
<sequence length="152" mass="17095">MVMNYVRQCKYTGEILHNGVLHNGVRATPVTVDGIRRCTAKDSILQLIKKYLREGWPTKPPKDQLILPYYSKRDSISSVSGCLMMTVDKAHGWARFVLMKVVLEAGRGCLTIEETVDSNGKDDLIVNLNKNKIDSVGVPAVREFLKKLQGYK</sequence>
<evidence type="ECO:0000313" key="2">
    <source>
        <dbReference type="Proteomes" id="UP000005239"/>
    </source>
</evidence>
<dbReference type="EnsemblMetazoa" id="PPA44320.1">
    <property type="protein sequence ID" value="PPA44320.1"/>
    <property type="gene ID" value="WBGene00282689"/>
</dbReference>
<keyword evidence="2" id="KW-1185">Reference proteome</keyword>
<name>A0A2A6BPU8_PRIPA</name>
<proteinExistence type="predicted"/>
<protein>
    <submittedName>
        <fullName evidence="1">Peptidase</fullName>
    </submittedName>
</protein>
<dbReference type="AlphaFoldDB" id="A0A2A6BPU8"/>